<organism evidence="1">
    <name type="scientific">Lyngbya confervoides BDU141951</name>
    <dbReference type="NCBI Taxonomy" id="1574623"/>
    <lineage>
        <taxon>Bacteria</taxon>
        <taxon>Bacillati</taxon>
        <taxon>Cyanobacteriota</taxon>
        <taxon>Cyanophyceae</taxon>
        <taxon>Oscillatoriophycideae</taxon>
        <taxon>Oscillatoriales</taxon>
        <taxon>Microcoleaceae</taxon>
        <taxon>Lyngbya</taxon>
    </lineage>
</organism>
<gene>
    <name evidence="1" type="ORF">QQ91_020375</name>
</gene>
<proteinExistence type="predicted"/>
<comment type="caution">
    <text evidence="1">The sequence shown here is derived from an EMBL/GenBank/DDBJ whole genome shotgun (WGS) entry which is preliminary data.</text>
</comment>
<dbReference type="Gene3D" id="1.10.3210.10">
    <property type="entry name" value="Hypothetical protein af1432"/>
    <property type="match status" value="1"/>
</dbReference>
<evidence type="ECO:0000313" key="1">
    <source>
        <dbReference type="EMBL" id="NEV69456.1"/>
    </source>
</evidence>
<protein>
    <submittedName>
        <fullName evidence="1">Uncharacterized protein</fullName>
    </submittedName>
</protein>
<reference evidence="1" key="1">
    <citation type="submission" date="2014-11" db="EMBL/GenBank/DDBJ databases">
        <authorList>
            <person name="Malar M.C."/>
            <person name="Sen D."/>
            <person name="Tripathy S."/>
        </authorList>
    </citation>
    <scope>NUCLEOTIDE SEQUENCE</scope>
    <source>
        <strain evidence="1">BDU141951</strain>
    </source>
</reference>
<dbReference type="AlphaFoldDB" id="A0A0C1V9W5"/>
<accession>A0A0C1V9W5</accession>
<sequence>MSQPSFSSYLKLISSLLRHKGVWLQEESQDLARLCQLYGKQLALSHENRKVLLMAAYCKNLGALYINDYLLEHEFRDHRHMMEALSPWFVESVRIAREADLDEVATILEQYHQRKVPQDQLARIFQVLNTWVACQQERGWRHPMTEREARVILEQRARLKWSDPLIVRHFVHFFDQSGEQFRRSRATTTAVDSTVKPSVN</sequence>
<dbReference type="SUPFAM" id="SSF109604">
    <property type="entry name" value="HD-domain/PDEase-like"/>
    <property type="match status" value="1"/>
</dbReference>
<reference evidence="1" key="3">
    <citation type="submission" date="2020-02" db="EMBL/GenBank/DDBJ databases">
        <authorList>
            <person name="Sarangi A.N."/>
            <person name="Ghosh S."/>
            <person name="Mukherjee M."/>
            <person name="Tripathy S."/>
        </authorList>
    </citation>
    <scope>NUCLEOTIDE SEQUENCE</scope>
    <source>
        <strain evidence="1">BDU141951</strain>
    </source>
</reference>
<name>A0A0C1V9W5_9CYAN</name>
<reference evidence="1" key="2">
    <citation type="journal article" date="2015" name="Genome Announc.">
        <title>Draft Genome Sequence of Filamentous Marine Cyanobacterium Lyngbya confervoides Strain BDU141951.</title>
        <authorList>
            <person name="Chandrababunaidu M.M."/>
            <person name="Sen D."/>
            <person name="Tripathy S."/>
        </authorList>
    </citation>
    <scope>NUCLEOTIDE SEQUENCE</scope>
    <source>
        <strain evidence="1">BDU141951</strain>
    </source>
</reference>
<dbReference type="EMBL" id="JTHE02000003">
    <property type="protein sequence ID" value="NEV69456.1"/>
    <property type="molecule type" value="Genomic_DNA"/>
</dbReference>